<dbReference type="EMBL" id="CABWLC010000022">
    <property type="protein sequence ID" value="VXA89368.1"/>
    <property type="molecule type" value="Genomic_DNA"/>
</dbReference>
<evidence type="ECO:0000313" key="3">
    <source>
        <dbReference type="Proteomes" id="UP000439123"/>
    </source>
</evidence>
<organism evidence="2 3">
    <name type="scientific">Aeromonas veronii</name>
    <dbReference type="NCBI Taxonomy" id="654"/>
    <lineage>
        <taxon>Bacteria</taxon>
        <taxon>Pseudomonadati</taxon>
        <taxon>Pseudomonadota</taxon>
        <taxon>Gammaproteobacteria</taxon>
        <taxon>Aeromonadales</taxon>
        <taxon>Aeromonadaceae</taxon>
        <taxon>Aeromonas</taxon>
    </lineage>
</organism>
<evidence type="ECO:0000256" key="1">
    <source>
        <dbReference type="SAM" id="Coils"/>
    </source>
</evidence>
<protein>
    <submittedName>
        <fullName evidence="2">Uncharacterized protein</fullName>
    </submittedName>
</protein>
<reference evidence="2 3" key="1">
    <citation type="submission" date="2019-10" db="EMBL/GenBank/DDBJ databases">
        <authorList>
            <person name="Karimi E."/>
        </authorList>
    </citation>
    <scope>NUCLEOTIDE SEQUENCE [LARGE SCALE GENOMIC DNA]</scope>
    <source>
        <strain evidence="2">Aeromonas sp. 8C</strain>
    </source>
</reference>
<dbReference type="Proteomes" id="UP000439123">
    <property type="component" value="Unassembled WGS sequence"/>
</dbReference>
<keyword evidence="1" id="KW-0175">Coiled coil</keyword>
<evidence type="ECO:0000313" key="2">
    <source>
        <dbReference type="EMBL" id="VXA89368.1"/>
    </source>
</evidence>
<feature type="coiled-coil region" evidence="1">
    <location>
        <begin position="108"/>
        <end position="135"/>
    </location>
</feature>
<proteinExistence type="predicted"/>
<gene>
    <name evidence="2" type="ORF">AERO8C_90072</name>
</gene>
<name>A0A653LEX5_AERVE</name>
<accession>A0A653LEX5</accession>
<dbReference type="AlphaFoldDB" id="A0A653LEX5"/>
<sequence>MPRGAKIGENRFRQHVELCTAEREDRLLSIVIDIQRSKILFRSLTSMSHYVAKKFNESECSHGKKITNTTILRNPRYRDILLRLYLGDTQLIGDNKTTSETLQLRLENERIKNALMKADLEIRKLENALAEKKRNSNFDDNGFSITNLDSCYKIILSILEASNGVYVITDDGIIDKSNIFDNVVVSKKLLAMSGIEKYQQI</sequence>